<dbReference type="EMBL" id="FUXE01000004">
    <property type="protein sequence ID" value="SJZ56141.1"/>
    <property type="molecule type" value="Genomic_DNA"/>
</dbReference>
<name>A0A1T4LNB1_9PORP</name>
<dbReference type="RefSeq" id="WP_159442668.1">
    <property type="nucleotide sequence ID" value="NZ_FUXE01000004.1"/>
</dbReference>
<reference evidence="3" key="1">
    <citation type="submission" date="2017-02" db="EMBL/GenBank/DDBJ databases">
        <authorList>
            <person name="Varghese N."/>
            <person name="Submissions S."/>
        </authorList>
    </citation>
    <scope>NUCLEOTIDE SEQUENCE [LARGE SCALE GENOMIC DNA]</scope>
    <source>
        <strain evidence="3">ATCC 51356</strain>
    </source>
</reference>
<dbReference type="Proteomes" id="UP000190121">
    <property type="component" value="Unassembled WGS sequence"/>
</dbReference>
<evidence type="ECO:0000256" key="1">
    <source>
        <dbReference type="SAM" id="SignalP"/>
    </source>
</evidence>
<proteinExistence type="predicted"/>
<accession>A0A1T4LNB1</accession>
<keyword evidence="1" id="KW-0732">Signal</keyword>
<evidence type="ECO:0000313" key="3">
    <source>
        <dbReference type="Proteomes" id="UP000190121"/>
    </source>
</evidence>
<sequence length="47" mass="5247">MRKKHLLTGILFALLALLTATTTMAQSQITMKTTKTRGETINLRNSK</sequence>
<feature type="chain" id="PRO_5012933533" evidence="1">
    <location>
        <begin position="26"/>
        <end position="47"/>
    </location>
</feature>
<feature type="signal peptide" evidence="1">
    <location>
        <begin position="1"/>
        <end position="25"/>
    </location>
</feature>
<dbReference type="AlphaFoldDB" id="A0A1T4LNB1"/>
<gene>
    <name evidence="2" type="ORF">SAMN02745171_00456</name>
</gene>
<organism evidence="2 3">
    <name type="scientific">Porphyromonas circumdentaria</name>
    <dbReference type="NCBI Taxonomy" id="29524"/>
    <lineage>
        <taxon>Bacteria</taxon>
        <taxon>Pseudomonadati</taxon>
        <taxon>Bacteroidota</taxon>
        <taxon>Bacteroidia</taxon>
        <taxon>Bacteroidales</taxon>
        <taxon>Porphyromonadaceae</taxon>
        <taxon>Porphyromonas</taxon>
    </lineage>
</organism>
<protein>
    <submittedName>
        <fullName evidence="2">Uncharacterized protein</fullName>
    </submittedName>
</protein>
<keyword evidence="3" id="KW-1185">Reference proteome</keyword>
<evidence type="ECO:0000313" key="2">
    <source>
        <dbReference type="EMBL" id="SJZ56141.1"/>
    </source>
</evidence>